<dbReference type="Gene3D" id="3.30.300.30">
    <property type="match status" value="1"/>
</dbReference>
<dbReference type="STRING" id="106370.Francci3_2049"/>
<dbReference type="PhylomeDB" id="Q2JBB9"/>
<dbReference type="PANTHER" id="PTHR22754">
    <property type="entry name" value="DISCO-INTERACTING PROTEIN 2 DIP2 -RELATED"/>
    <property type="match status" value="1"/>
</dbReference>
<evidence type="ECO:0000259" key="2">
    <source>
        <dbReference type="Pfam" id="PF00501"/>
    </source>
</evidence>
<dbReference type="HOGENOM" id="CLU_000022_23_7_11"/>
<dbReference type="Proteomes" id="UP000001937">
    <property type="component" value="Chromosome"/>
</dbReference>
<dbReference type="GO" id="GO:0016874">
    <property type="term" value="F:ligase activity"/>
    <property type="evidence" value="ECO:0007669"/>
    <property type="project" value="UniProtKB-KW"/>
</dbReference>
<dbReference type="AlphaFoldDB" id="Q2JBB9"/>
<dbReference type="eggNOG" id="COG0318">
    <property type="taxonomic scope" value="Bacteria"/>
</dbReference>
<gene>
    <name evidence="3" type="ordered locus">Francci3_2049</name>
</gene>
<dbReference type="InterPro" id="IPR042099">
    <property type="entry name" value="ANL_N_sf"/>
</dbReference>
<feature type="domain" description="AMP-dependent synthetase/ligase" evidence="2">
    <location>
        <begin position="35"/>
        <end position="405"/>
    </location>
</feature>
<evidence type="ECO:0000313" key="3">
    <source>
        <dbReference type="EMBL" id="ABD11423.1"/>
    </source>
</evidence>
<dbReference type="InterPro" id="IPR045851">
    <property type="entry name" value="AMP-bd_C_sf"/>
</dbReference>
<protein>
    <submittedName>
        <fullName evidence="3">AMP-dependent synthetase and ligase</fullName>
    </submittedName>
</protein>
<proteinExistence type="inferred from homology"/>
<dbReference type="GO" id="GO:0005886">
    <property type="term" value="C:plasma membrane"/>
    <property type="evidence" value="ECO:0007669"/>
    <property type="project" value="TreeGrafter"/>
</dbReference>
<dbReference type="PROSITE" id="PS00455">
    <property type="entry name" value="AMP_BINDING"/>
    <property type="match status" value="1"/>
</dbReference>
<dbReference type="OrthoDB" id="3671040at2"/>
<sequence>MGAQNSVVHGLVQAAGRWDPTIHDHAADTRVGLDALLDTALSNASTLAGRQGETGQLRIGILMPNSLAWLEALITTLAAGSAGVPLPLPSGFGGPQAYMDHISLLADTARLDAIIYNAADLAPTVRALRSRLNGVEFLDISGWPTARPASVTEAADDPRIIQFTSGSTSRPKGVILTAANISAAVAILAEHFFLTPTDALGNWLPFFHDMGLFMTLAALTHGSSLHLWTPSQAARRPLAWLRQFAENRCTVAAAPNFFYSQLADAAAKEGTPADLDLSTWRVAINGSETVRADTIERFTRAFRPAGFHEAAMWPSYGLAEATLPAAIHRPGLGFTTRAVARGDLAPGEPVRFTAVGAPGSRTVVGCGRQLRGTGLRVTDPHGNPLPEAHLGEIQLRSPTVMAGYLDRPAAEAPVTSEGWLITGDLGFLSDGELFITGRTKNVAIINGQNVYAEDLEHLVRDALGDQVRCGVTAGMDEEDREFILICFEHSGTYEEQSEAVTLVRNQVSAALGGFRATVVALPDRQLPHTTSGKIRRAALADVAGRYL</sequence>
<organism evidence="3 4">
    <name type="scientific">Frankia casuarinae (strain DSM 45818 / CECT 9043 / HFP020203 / CcI3)</name>
    <dbReference type="NCBI Taxonomy" id="106370"/>
    <lineage>
        <taxon>Bacteria</taxon>
        <taxon>Bacillati</taxon>
        <taxon>Actinomycetota</taxon>
        <taxon>Actinomycetes</taxon>
        <taxon>Frankiales</taxon>
        <taxon>Frankiaceae</taxon>
        <taxon>Frankia</taxon>
    </lineage>
</organism>
<accession>Q2JBB9</accession>
<comment type="similarity">
    <text evidence="1">Belongs to the ATP-dependent AMP-binding enzyme family.</text>
</comment>
<keyword evidence="3" id="KW-0436">Ligase</keyword>
<evidence type="ECO:0000313" key="4">
    <source>
        <dbReference type="Proteomes" id="UP000001937"/>
    </source>
</evidence>
<evidence type="ECO:0000256" key="1">
    <source>
        <dbReference type="ARBA" id="ARBA00006432"/>
    </source>
</evidence>
<dbReference type="PANTHER" id="PTHR22754:SF32">
    <property type="entry name" value="DISCO-INTERACTING PROTEIN 2"/>
    <property type="match status" value="1"/>
</dbReference>
<dbReference type="Pfam" id="PF00501">
    <property type="entry name" value="AMP-binding"/>
    <property type="match status" value="1"/>
</dbReference>
<dbReference type="GO" id="GO:0070566">
    <property type="term" value="F:adenylyltransferase activity"/>
    <property type="evidence" value="ECO:0007669"/>
    <property type="project" value="TreeGrafter"/>
</dbReference>
<reference evidence="3 4" key="1">
    <citation type="journal article" date="2007" name="Genome Res.">
        <title>Genome characteristics of facultatively symbiotic Frankia sp. strains reflect host range and host plant biogeography.</title>
        <authorList>
            <person name="Normand P."/>
            <person name="Lapierre P."/>
            <person name="Tisa L.S."/>
            <person name="Gogarten J.P."/>
            <person name="Alloisio N."/>
            <person name="Bagnarol E."/>
            <person name="Bassi C.A."/>
            <person name="Berry A.M."/>
            <person name="Bickhart D.M."/>
            <person name="Choisne N."/>
            <person name="Couloux A."/>
            <person name="Cournoyer B."/>
            <person name="Cruveiller S."/>
            <person name="Daubin V."/>
            <person name="Demange N."/>
            <person name="Francino M.P."/>
            <person name="Goltsman E."/>
            <person name="Huang Y."/>
            <person name="Kopp O.R."/>
            <person name="Labarre L."/>
            <person name="Lapidus A."/>
            <person name="Lavire C."/>
            <person name="Marechal J."/>
            <person name="Martinez M."/>
            <person name="Mastronunzio J.E."/>
            <person name="Mullin B.C."/>
            <person name="Niemann J."/>
            <person name="Pujic P."/>
            <person name="Rawnsley T."/>
            <person name="Rouy Z."/>
            <person name="Schenowitz C."/>
            <person name="Sellstedt A."/>
            <person name="Tavares F."/>
            <person name="Tomkins J.P."/>
            <person name="Vallenet D."/>
            <person name="Valverde C."/>
            <person name="Wall L.G."/>
            <person name="Wang Y."/>
            <person name="Medigue C."/>
            <person name="Benson D.R."/>
        </authorList>
    </citation>
    <scope>NUCLEOTIDE SEQUENCE [LARGE SCALE GENOMIC DNA]</scope>
    <source>
        <strain evidence="4">DSM 45818 / CECT 9043 / CcI3</strain>
    </source>
</reference>
<dbReference type="RefSeq" id="WP_011436479.1">
    <property type="nucleotide sequence ID" value="NC_007777.1"/>
</dbReference>
<dbReference type="InterPro" id="IPR000873">
    <property type="entry name" value="AMP-dep_synth/lig_dom"/>
</dbReference>
<keyword evidence="4" id="KW-1185">Reference proteome</keyword>
<dbReference type="Gene3D" id="3.40.50.12780">
    <property type="entry name" value="N-terminal domain of ligase-like"/>
    <property type="match status" value="1"/>
</dbReference>
<dbReference type="KEGG" id="fra:Francci3_2049"/>
<dbReference type="EMBL" id="CP000249">
    <property type="protein sequence ID" value="ABD11423.1"/>
    <property type="molecule type" value="Genomic_DNA"/>
</dbReference>
<name>Q2JBB9_FRACC</name>
<dbReference type="SUPFAM" id="SSF56801">
    <property type="entry name" value="Acetyl-CoA synthetase-like"/>
    <property type="match status" value="1"/>
</dbReference>
<dbReference type="GO" id="GO:0006633">
    <property type="term" value="P:fatty acid biosynthetic process"/>
    <property type="evidence" value="ECO:0007669"/>
    <property type="project" value="TreeGrafter"/>
</dbReference>
<dbReference type="InterPro" id="IPR020845">
    <property type="entry name" value="AMP-binding_CS"/>
</dbReference>